<sequence length="66" mass="7279">ADLDRGFGRGGRPRGGPPRLLRPHRAVLRGLVRVPGLRGDVAQAAARRTRARRLHAGQRRAERRGV</sequence>
<feature type="non-terminal residue" evidence="2">
    <location>
        <position position="1"/>
    </location>
</feature>
<accession>A0A6J4PHY1</accession>
<feature type="non-terminal residue" evidence="2">
    <location>
        <position position="66"/>
    </location>
</feature>
<protein>
    <submittedName>
        <fullName evidence="2">Uncharacterized protein</fullName>
    </submittedName>
</protein>
<feature type="region of interest" description="Disordered" evidence="1">
    <location>
        <begin position="1"/>
        <end position="21"/>
    </location>
</feature>
<proteinExistence type="predicted"/>
<feature type="region of interest" description="Disordered" evidence="1">
    <location>
        <begin position="43"/>
        <end position="66"/>
    </location>
</feature>
<evidence type="ECO:0000256" key="1">
    <source>
        <dbReference type="SAM" id="MobiDB-lite"/>
    </source>
</evidence>
<reference evidence="2" key="1">
    <citation type="submission" date="2020-02" db="EMBL/GenBank/DDBJ databases">
        <authorList>
            <person name="Meier V. D."/>
        </authorList>
    </citation>
    <scope>NUCLEOTIDE SEQUENCE</scope>
    <source>
        <strain evidence="2">AVDCRST_MAG55</strain>
    </source>
</reference>
<dbReference type="EMBL" id="CADCUZ010000062">
    <property type="protein sequence ID" value="CAA9413313.1"/>
    <property type="molecule type" value="Genomic_DNA"/>
</dbReference>
<gene>
    <name evidence="2" type="ORF">AVDCRST_MAG55-1467</name>
</gene>
<feature type="compositionally biased region" description="Basic residues" evidence="1">
    <location>
        <begin position="47"/>
        <end position="58"/>
    </location>
</feature>
<evidence type="ECO:0000313" key="2">
    <source>
        <dbReference type="EMBL" id="CAA9413313.1"/>
    </source>
</evidence>
<dbReference type="AlphaFoldDB" id="A0A6J4PHY1"/>
<name>A0A6J4PHY1_9ACTN</name>
<organism evidence="2">
    <name type="scientific">uncultured Rubrobacteraceae bacterium</name>
    <dbReference type="NCBI Taxonomy" id="349277"/>
    <lineage>
        <taxon>Bacteria</taxon>
        <taxon>Bacillati</taxon>
        <taxon>Actinomycetota</taxon>
        <taxon>Rubrobacteria</taxon>
        <taxon>Rubrobacterales</taxon>
        <taxon>Rubrobacteraceae</taxon>
        <taxon>environmental samples</taxon>
    </lineage>
</organism>